<comment type="similarity">
    <text evidence="1">Belongs to the type-I restriction system S methylase family.</text>
</comment>
<evidence type="ECO:0000313" key="5">
    <source>
        <dbReference type="EMBL" id="MFH6770270.1"/>
    </source>
</evidence>
<dbReference type="InterPro" id="IPR044946">
    <property type="entry name" value="Restrct_endonuc_typeI_TRD_sf"/>
</dbReference>
<dbReference type="Pfam" id="PF01420">
    <property type="entry name" value="Methylase_S"/>
    <property type="match status" value="2"/>
</dbReference>
<dbReference type="EMBL" id="JBAWKC010000007">
    <property type="protein sequence ID" value="MFH6770270.1"/>
    <property type="molecule type" value="Genomic_DNA"/>
</dbReference>
<dbReference type="Gene3D" id="1.10.287.1120">
    <property type="entry name" value="Bipartite methylase S protein"/>
    <property type="match status" value="1"/>
</dbReference>
<dbReference type="CDD" id="cd17254">
    <property type="entry name" value="RMtype1_S_FclI-TRD1-CR1_like"/>
    <property type="match status" value="1"/>
</dbReference>
<feature type="domain" description="Type I restriction modification DNA specificity" evidence="4">
    <location>
        <begin position="215"/>
        <end position="385"/>
    </location>
</feature>
<organism evidence="5 6">
    <name type="scientific">Gaetbulibacter aquiaggeris</name>
    <dbReference type="NCBI Taxonomy" id="1735373"/>
    <lineage>
        <taxon>Bacteria</taxon>
        <taxon>Pseudomonadati</taxon>
        <taxon>Bacteroidota</taxon>
        <taxon>Flavobacteriia</taxon>
        <taxon>Flavobacteriales</taxon>
        <taxon>Flavobacteriaceae</taxon>
        <taxon>Gaetbulibacter</taxon>
    </lineage>
</organism>
<gene>
    <name evidence="5" type="ORF">V8G56_16085</name>
</gene>
<dbReference type="CDD" id="cd17263">
    <property type="entry name" value="RMtype1_S_AbaB8300I-TRD1-CR1_like"/>
    <property type="match status" value="1"/>
</dbReference>
<dbReference type="InterPro" id="IPR000055">
    <property type="entry name" value="Restrct_endonuc_typeI_TRD"/>
</dbReference>
<dbReference type="PANTHER" id="PTHR30408">
    <property type="entry name" value="TYPE-1 RESTRICTION ENZYME ECOKI SPECIFICITY PROTEIN"/>
    <property type="match status" value="1"/>
</dbReference>
<feature type="domain" description="Type I restriction modification DNA specificity" evidence="4">
    <location>
        <begin position="8"/>
        <end position="174"/>
    </location>
</feature>
<evidence type="ECO:0000256" key="2">
    <source>
        <dbReference type="ARBA" id="ARBA00022747"/>
    </source>
</evidence>
<evidence type="ECO:0000256" key="1">
    <source>
        <dbReference type="ARBA" id="ARBA00010923"/>
    </source>
</evidence>
<evidence type="ECO:0000256" key="3">
    <source>
        <dbReference type="ARBA" id="ARBA00023125"/>
    </source>
</evidence>
<keyword evidence="3" id="KW-0238">DNA-binding</keyword>
<evidence type="ECO:0000259" key="4">
    <source>
        <dbReference type="Pfam" id="PF01420"/>
    </source>
</evidence>
<dbReference type="EC" id="3.1.21.-" evidence="5"/>
<keyword evidence="2" id="KW-0680">Restriction system</keyword>
<comment type="caution">
    <text evidence="5">The sequence shown here is derived from an EMBL/GenBank/DDBJ whole genome shotgun (WGS) entry which is preliminary data.</text>
</comment>
<dbReference type="GO" id="GO:0004519">
    <property type="term" value="F:endonuclease activity"/>
    <property type="evidence" value="ECO:0007669"/>
    <property type="project" value="UniProtKB-KW"/>
</dbReference>
<keyword evidence="5" id="KW-0378">Hydrolase</keyword>
<keyword evidence="5" id="KW-0255">Endonuclease</keyword>
<name>A0ABW7MUF3_9FLAO</name>
<keyword evidence="6" id="KW-1185">Reference proteome</keyword>
<proteinExistence type="inferred from homology"/>
<evidence type="ECO:0000313" key="6">
    <source>
        <dbReference type="Proteomes" id="UP001610104"/>
    </source>
</evidence>
<dbReference type="RefSeq" id="WP_395439487.1">
    <property type="nucleotide sequence ID" value="NZ_JBAWKC010000007.1"/>
</dbReference>
<sequence>MNKTLKTTLGQVCDFIGGSQPAKKYFSPIKHKGFIRLIQIRDYKTDNFITYIPKDSTRKFCSKKDIMIGRYGPPIFQILRGIEGAYNVALMKAVPKKDIVNDYLYYFLCQEHLFDYINALSPRTGGQTGVDVVMLKKFPIQLPELSIQKQIAKVLSDLDTKIEVNNKINQELEAMAKTLYDYWFVQFDFPDRKGKPYKLSGGKMDYNKELKRKIPEGWVVKTLLDIATFVNGIACQKFRPNENEDSFRVIKIREMGTGFNENSEFVSVNIPEKVIVYDGDILFSWSATLDVKIWSGGTGGLNQHIFKVTSKKYPKSYYYFELLNYLQHFKMMAELRKTTMGHITQEHLKQSRIVIPPLELIKQLDLKLKTILEQVVLKQKENQKLMELRDWLLPMLMNGQVTVGEAEKELGMVAEDGDKYGKG</sequence>
<dbReference type="InterPro" id="IPR052021">
    <property type="entry name" value="Type-I_RS_S_subunit"/>
</dbReference>
<dbReference type="Gene3D" id="3.90.220.20">
    <property type="entry name" value="DNA methylase specificity domains"/>
    <property type="match status" value="2"/>
</dbReference>
<dbReference type="GO" id="GO:0016787">
    <property type="term" value="F:hydrolase activity"/>
    <property type="evidence" value="ECO:0007669"/>
    <property type="project" value="UniProtKB-KW"/>
</dbReference>
<accession>A0ABW7MUF3</accession>
<keyword evidence="5" id="KW-0540">Nuclease</keyword>
<dbReference type="SUPFAM" id="SSF116734">
    <property type="entry name" value="DNA methylase specificity domain"/>
    <property type="match status" value="2"/>
</dbReference>
<dbReference type="PANTHER" id="PTHR30408:SF12">
    <property type="entry name" value="TYPE I RESTRICTION ENZYME MJAVIII SPECIFICITY SUBUNIT"/>
    <property type="match status" value="1"/>
</dbReference>
<dbReference type="Proteomes" id="UP001610104">
    <property type="component" value="Unassembled WGS sequence"/>
</dbReference>
<protein>
    <submittedName>
        <fullName evidence="5">Restriction endonuclease subunit S</fullName>
        <ecNumber evidence="5">3.1.21.-</ecNumber>
    </submittedName>
</protein>
<reference evidence="5 6" key="1">
    <citation type="submission" date="2024-02" db="EMBL/GenBank/DDBJ databases">
        <title>A Gaetbulibacter species isolated from tidal flats and genomic insights of their niches.</title>
        <authorList>
            <person name="Ye Y."/>
        </authorList>
    </citation>
    <scope>NUCLEOTIDE SEQUENCE [LARGE SCALE GENOMIC DNA]</scope>
    <source>
        <strain evidence="5 6">KEM-8</strain>
    </source>
</reference>